<dbReference type="EMBL" id="ACLR01000129">
    <property type="protein sequence ID" value="EEK16805.1"/>
    <property type="molecule type" value="Genomic_DNA"/>
</dbReference>
<evidence type="ECO:0000313" key="2">
    <source>
        <dbReference type="Proteomes" id="UP000003303"/>
    </source>
</evidence>
<dbReference type="Proteomes" id="UP000003303">
    <property type="component" value="Unassembled WGS sequence"/>
</dbReference>
<dbReference type="AlphaFoldDB" id="C2MBU8"/>
<evidence type="ECO:0000313" key="1">
    <source>
        <dbReference type="EMBL" id="EEK16805.1"/>
    </source>
</evidence>
<organism evidence="1 2">
    <name type="scientific">Porphyromonas uenonis 60-3</name>
    <dbReference type="NCBI Taxonomy" id="596327"/>
    <lineage>
        <taxon>Bacteria</taxon>
        <taxon>Pseudomonadati</taxon>
        <taxon>Bacteroidota</taxon>
        <taxon>Bacteroidia</taxon>
        <taxon>Bacteroidales</taxon>
        <taxon>Porphyromonadaceae</taxon>
        <taxon>Porphyromonas</taxon>
    </lineage>
</organism>
<proteinExistence type="predicted"/>
<reference evidence="1 2" key="1">
    <citation type="submission" date="2009-04" db="EMBL/GenBank/DDBJ databases">
        <authorList>
            <person name="Sebastian Y."/>
            <person name="Madupu R."/>
            <person name="Durkin A.S."/>
            <person name="Torralba M."/>
            <person name="Methe B."/>
            <person name="Sutton G.G."/>
            <person name="Strausberg R.L."/>
            <person name="Nelson K.E."/>
        </authorList>
    </citation>
    <scope>NUCLEOTIDE SEQUENCE [LARGE SCALE GENOMIC DNA]</scope>
    <source>
        <strain evidence="1 2">60-3</strain>
    </source>
</reference>
<sequence>MKRNHVRWLTAIITTALLLLGAGLPAKAQLPVVDPSIIASDFVNLGKEIAQAKKQYDEFVRVYGQVADFISTCKDVKTAYKAVEDLSRIPDEVLRSQRNNKYLYDFEKIKCRDQTYALLKECMSIVKEMKKFTYSDTDPSNKGRLKLSDGDRLSLIKELKDEIVTLRNKAYQIVGYYNKLSQSRSEKATTQRLFDQLNGYK</sequence>
<dbReference type="RefSeq" id="WP_007365374.1">
    <property type="nucleotide sequence ID" value="NZ_ACLR01000129.1"/>
</dbReference>
<dbReference type="OrthoDB" id="1015756at2"/>
<accession>C2MBU8</accession>
<evidence type="ECO:0008006" key="3">
    <source>
        <dbReference type="Google" id="ProtNLM"/>
    </source>
</evidence>
<dbReference type="STRING" id="596327.PORUE0001_0521"/>
<protein>
    <recommendedName>
        <fullName evidence="3">Conjugative transposon protein TraI</fullName>
    </recommendedName>
</protein>
<keyword evidence="2" id="KW-1185">Reference proteome</keyword>
<gene>
    <name evidence="1" type="ORF">PORUE0001_0521</name>
</gene>
<name>C2MBU8_9PORP</name>
<comment type="caution">
    <text evidence="1">The sequence shown here is derived from an EMBL/GenBank/DDBJ whole genome shotgun (WGS) entry which is preliminary data.</text>
</comment>